<dbReference type="Gene3D" id="3.40.50.1820">
    <property type="entry name" value="alpha/beta hydrolase"/>
    <property type="match status" value="1"/>
</dbReference>
<dbReference type="Proteomes" id="UP000518288">
    <property type="component" value="Unassembled WGS sequence"/>
</dbReference>
<comment type="caution">
    <text evidence="2">The sequence shown here is derived from an EMBL/GenBank/DDBJ whole genome shotgun (WGS) entry which is preliminary data.</text>
</comment>
<feature type="domain" description="AB hydrolase-1" evidence="1">
    <location>
        <begin position="49"/>
        <end position="315"/>
    </location>
</feature>
<name>A0A7Y9QVA2_9BURK</name>
<gene>
    <name evidence="2" type="ORF">BDD16_000280</name>
</gene>
<organism evidence="2 3">
    <name type="scientific">Sphaerotilus montanus</name>
    <dbReference type="NCBI Taxonomy" id="522889"/>
    <lineage>
        <taxon>Bacteria</taxon>
        <taxon>Pseudomonadati</taxon>
        <taxon>Pseudomonadota</taxon>
        <taxon>Betaproteobacteria</taxon>
        <taxon>Burkholderiales</taxon>
        <taxon>Sphaerotilaceae</taxon>
        <taxon>Sphaerotilus</taxon>
    </lineage>
</organism>
<dbReference type="PANTHER" id="PTHR43798">
    <property type="entry name" value="MONOACYLGLYCEROL LIPASE"/>
    <property type="match status" value="1"/>
</dbReference>
<dbReference type="AlphaFoldDB" id="A0A7Y9QVA2"/>
<dbReference type="SUPFAM" id="SSF53474">
    <property type="entry name" value="alpha/beta-Hydrolases"/>
    <property type="match status" value="1"/>
</dbReference>
<dbReference type="EMBL" id="JACCFH010000001">
    <property type="protein sequence ID" value="NYG31294.1"/>
    <property type="molecule type" value="Genomic_DNA"/>
</dbReference>
<reference evidence="2 3" key="1">
    <citation type="submission" date="2020-07" db="EMBL/GenBank/DDBJ databases">
        <title>Genomic Encyclopedia of Archaeal and Bacterial Type Strains, Phase II (KMG-II): from individual species to whole genera.</title>
        <authorList>
            <person name="Goeker M."/>
        </authorList>
    </citation>
    <scope>NUCLEOTIDE SEQUENCE [LARGE SCALE GENOMIC DNA]</scope>
    <source>
        <strain evidence="2 3">DSM 21226</strain>
    </source>
</reference>
<sequence length="329" mass="36520">MTPPATPSLPSPYLPRRAARSLFVPLRGLRYHVMVWGDPSMVTPETPPLVLVHGWMDVGASFQFVVDALDALGEAGGPPRYVIAPDWRGFGRTAAAPGTDTYWFPDYLGDLDALLCSPGLGLQALPPIDLVGHSMGGNVVMMYAGIRPERIRRLVNLEGFGLPQSTPDQAPRRYAQWLDQLREPAEMRDYDSLDAVAARLMKNNPLLRPDFADWLAPHWSARNAAGRWAILGDPAHKHVNPALYRKEEVLACWTRITAPVLWVEGDQTDVSKWWGNRYPRADFEERLAVVPRLVRHLLSPCGHMLHHDQPDALAALVAGHLGSQPGYTT</sequence>
<dbReference type="InterPro" id="IPR029058">
    <property type="entry name" value="AB_hydrolase_fold"/>
</dbReference>
<evidence type="ECO:0000259" key="1">
    <source>
        <dbReference type="Pfam" id="PF12697"/>
    </source>
</evidence>
<dbReference type="InterPro" id="IPR050266">
    <property type="entry name" value="AB_hydrolase_sf"/>
</dbReference>
<dbReference type="GO" id="GO:0016020">
    <property type="term" value="C:membrane"/>
    <property type="evidence" value="ECO:0007669"/>
    <property type="project" value="TreeGrafter"/>
</dbReference>
<evidence type="ECO:0000313" key="3">
    <source>
        <dbReference type="Proteomes" id="UP000518288"/>
    </source>
</evidence>
<dbReference type="PRINTS" id="PR00111">
    <property type="entry name" value="ABHYDROLASE"/>
</dbReference>
<dbReference type="RefSeq" id="WP_179632300.1">
    <property type="nucleotide sequence ID" value="NZ_JACCFH010000001.1"/>
</dbReference>
<proteinExistence type="predicted"/>
<dbReference type="PANTHER" id="PTHR43798:SF33">
    <property type="entry name" value="HYDROLASE, PUTATIVE (AFU_ORTHOLOGUE AFUA_2G14860)-RELATED"/>
    <property type="match status" value="1"/>
</dbReference>
<dbReference type="Pfam" id="PF12697">
    <property type="entry name" value="Abhydrolase_6"/>
    <property type="match status" value="1"/>
</dbReference>
<dbReference type="InterPro" id="IPR000073">
    <property type="entry name" value="AB_hydrolase_1"/>
</dbReference>
<evidence type="ECO:0000313" key="2">
    <source>
        <dbReference type="EMBL" id="NYG31294.1"/>
    </source>
</evidence>
<keyword evidence="3" id="KW-1185">Reference proteome</keyword>
<accession>A0A7Y9QVA2</accession>
<protein>
    <submittedName>
        <fullName evidence="2">Pimeloyl-ACP methyl ester carboxylesterase</fullName>
    </submittedName>
</protein>